<dbReference type="PANTHER" id="PTHR30588">
    <property type="entry name" value="BRANCHED-CHAIN AMINO ACID TRANSPORT SYSTEM 2 CARRIER PROTEIN"/>
    <property type="match status" value="1"/>
</dbReference>
<dbReference type="EMBL" id="JBHTOP010000002">
    <property type="protein sequence ID" value="MFD1670802.1"/>
    <property type="molecule type" value="Genomic_DNA"/>
</dbReference>
<evidence type="ECO:0000313" key="11">
    <source>
        <dbReference type="Proteomes" id="UP001597267"/>
    </source>
</evidence>
<organism evidence="10 11">
    <name type="scientific">Agrilactobacillus yilanensis</name>
    <dbReference type="NCBI Taxonomy" id="2485997"/>
    <lineage>
        <taxon>Bacteria</taxon>
        <taxon>Bacillati</taxon>
        <taxon>Bacillota</taxon>
        <taxon>Bacilli</taxon>
        <taxon>Lactobacillales</taxon>
        <taxon>Lactobacillaceae</taxon>
        <taxon>Agrilactobacillus</taxon>
    </lineage>
</organism>
<evidence type="ECO:0000256" key="8">
    <source>
        <dbReference type="ARBA" id="ARBA00023136"/>
    </source>
</evidence>
<name>A0ABW4J3M1_9LACO</name>
<evidence type="ECO:0000256" key="7">
    <source>
        <dbReference type="ARBA" id="ARBA00022989"/>
    </source>
</evidence>
<evidence type="ECO:0000313" key="10">
    <source>
        <dbReference type="EMBL" id="MFD1670802.1"/>
    </source>
</evidence>
<comment type="function">
    <text evidence="9">Component of the transport system for branched-chain amino acids.</text>
</comment>
<dbReference type="Gene3D" id="1.20.1740.10">
    <property type="entry name" value="Amino acid/polyamine transporter I"/>
    <property type="match status" value="1"/>
</dbReference>
<dbReference type="Proteomes" id="UP001597267">
    <property type="component" value="Unassembled WGS sequence"/>
</dbReference>
<comment type="caution">
    <text evidence="10">The sequence shown here is derived from an EMBL/GenBank/DDBJ whole genome shotgun (WGS) entry which is preliminary data.</text>
</comment>
<comment type="similarity">
    <text evidence="2 9">Belongs to the branched chain amino acid transporter family.</text>
</comment>
<evidence type="ECO:0000256" key="3">
    <source>
        <dbReference type="ARBA" id="ARBA00022448"/>
    </source>
</evidence>
<evidence type="ECO:0000256" key="2">
    <source>
        <dbReference type="ARBA" id="ARBA00008540"/>
    </source>
</evidence>
<reference evidence="11" key="1">
    <citation type="journal article" date="2019" name="Int. J. Syst. Evol. Microbiol.">
        <title>The Global Catalogue of Microorganisms (GCM) 10K type strain sequencing project: providing services to taxonomists for standard genome sequencing and annotation.</title>
        <authorList>
            <consortium name="The Broad Institute Genomics Platform"/>
            <consortium name="The Broad Institute Genome Sequencing Center for Infectious Disease"/>
            <person name="Wu L."/>
            <person name="Ma J."/>
        </authorList>
    </citation>
    <scope>NUCLEOTIDE SEQUENCE [LARGE SCALE GENOMIC DNA]</scope>
    <source>
        <strain evidence="11">CCM 8896</strain>
    </source>
</reference>
<keyword evidence="3 9" id="KW-0813">Transport</keyword>
<feature type="transmembrane region" description="Helical" evidence="9">
    <location>
        <begin position="82"/>
        <end position="100"/>
    </location>
</feature>
<evidence type="ECO:0000256" key="5">
    <source>
        <dbReference type="ARBA" id="ARBA00022692"/>
    </source>
</evidence>
<feature type="transmembrane region" description="Helical" evidence="9">
    <location>
        <begin position="205"/>
        <end position="222"/>
    </location>
</feature>
<feature type="transmembrane region" description="Helical" evidence="9">
    <location>
        <begin position="280"/>
        <end position="307"/>
    </location>
</feature>
<proteinExistence type="inferred from homology"/>
<dbReference type="RefSeq" id="WP_125712683.1">
    <property type="nucleotide sequence ID" value="NZ_JBHTOP010000002.1"/>
</dbReference>
<keyword evidence="4" id="KW-1003">Cell membrane</keyword>
<keyword evidence="5 9" id="KW-0812">Transmembrane</keyword>
<comment type="subcellular location">
    <subcellularLocation>
        <location evidence="1 9">Cell membrane</location>
        <topology evidence="1 9">Multi-pass membrane protein</topology>
    </subcellularLocation>
</comment>
<feature type="transmembrane region" description="Helical" evidence="9">
    <location>
        <begin position="12"/>
        <end position="29"/>
    </location>
</feature>
<keyword evidence="6 9" id="KW-0029">Amino-acid transport</keyword>
<feature type="transmembrane region" description="Helical" evidence="9">
    <location>
        <begin position="41"/>
        <end position="61"/>
    </location>
</feature>
<evidence type="ECO:0000256" key="6">
    <source>
        <dbReference type="ARBA" id="ARBA00022970"/>
    </source>
</evidence>
<feature type="transmembrane region" description="Helical" evidence="9">
    <location>
        <begin position="417"/>
        <end position="441"/>
    </location>
</feature>
<feature type="transmembrane region" description="Helical" evidence="9">
    <location>
        <begin position="120"/>
        <end position="141"/>
    </location>
</feature>
<feature type="transmembrane region" description="Helical" evidence="9">
    <location>
        <begin position="319"/>
        <end position="338"/>
    </location>
</feature>
<dbReference type="PANTHER" id="PTHR30588:SF0">
    <property type="entry name" value="BRANCHED-CHAIN AMINO ACID PERMEASE BRNQ"/>
    <property type="match status" value="1"/>
</dbReference>
<dbReference type="InterPro" id="IPR004685">
    <property type="entry name" value="Brnchd-chn_aa_trnsp_Livcs"/>
</dbReference>
<feature type="transmembrane region" description="Helical" evidence="9">
    <location>
        <begin position="153"/>
        <end position="172"/>
    </location>
</feature>
<sequence length="467" mass="50422">MENTLTKKQYLILGSLLFGLFFGAGNLIFPIHLGQLSNGNWSAAAIGFLLSAILLPLLAILAISVTRSNSMYDLARPAGKKFALFFMILTHATLGLLVATPRTATVTFSIGIQPFLPKGWEHGGLLIFSLLFFGAAYLMAYNESKITNYIGKLLNPILLILLAAIFFVAFIIKGDLRNIALLPQAHQATGQLVNGFLQGYNTMDALAGLGFGVTIITALKLFGMNNSKARSKAVAKVGALSMGIEAIVYIFLIALGASSLQYTQLSDNGGTAFTQIMSHYTGLAGTAILGAVTLLACLTSCVGLITSLSQDWGRRFPKLGYHFFLALTSIGAFLIANFGLDQIILYSSPILSFLYPLAIALIILGLLHPLIGQQKIIYKSTILLTFIPAILDLIHNLPPIFANLAPFKAIDAWASHAIPLFNIGLDFLPFMLVGLFAGFIITKLMTFKAPMPTATVPPKQIYENQKR</sequence>
<evidence type="ECO:0000256" key="1">
    <source>
        <dbReference type="ARBA" id="ARBA00004651"/>
    </source>
</evidence>
<dbReference type="NCBIfam" id="TIGR00796">
    <property type="entry name" value="livcs"/>
    <property type="match status" value="1"/>
</dbReference>
<evidence type="ECO:0000256" key="4">
    <source>
        <dbReference type="ARBA" id="ARBA00022475"/>
    </source>
</evidence>
<accession>A0ABW4J3M1</accession>
<feature type="transmembrane region" description="Helical" evidence="9">
    <location>
        <begin position="344"/>
        <end position="364"/>
    </location>
</feature>
<feature type="transmembrane region" description="Helical" evidence="9">
    <location>
        <begin position="376"/>
        <end position="397"/>
    </location>
</feature>
<feature type="transmembrane region" description="Helical" evidence="9">
    <location>
        <begin position="234"/>
        <end position="260"/>
    </location>
</feature>
<keyword evidence="8 9" id="KW-0472">Membrane</keyword>
<evidence type="ECO:0000256" key="9">
    <source>
        <dbReference type="RuleBase" id="RU362122"/>
    </source>
</evidence>
<dbReference type="Pfam" id="PF05525">
    <property type="entry name" value="Branch_AA_trans"/>
    <property type="match status" value="1"/>
</dbReference>
<protein>
    <recommendedName>
        <fullName evidence="9">Branched-chain amino acid transport system carrier protein</fullName>
    </recommendedName>
</protein>
<keyword evidence="7 9" id="KW-1133">Transmembrane helix</keyword>
<keyword evidence="11" id="KW-1185">Reference proteome</keyword>
<gene>
    <name evidence="10" type="primary">brnQ</name>
    <name evidence="10" type="ORF">ACFQ5M_01690</name>
</gene>